<keyword evidence="1" id="KW-0689">Ribosomal protein</keyword>
<reference evidence="1 2" key="1">
    <citation type="journal article" date="2020" name="Biotechnol. Biofuels">
        <title>New insights from the biogas microbiome by comprehensive genome-resolved metagenomics of nearly 1600 species originating from multiple anaerobic digesters.</title>
        <authorList>
            <person name="Campanaro S."/>
            <person name="Treu L."/>
            <person name="Rodriguez-R L.M."/>
            <person name="Kovalovszki A."/>
            <person name="Ziels R.M."/>
            <person name="Maus I."/>
            <person name="Zhu X."/>
            <person name="Kougias P.G."/>
            <person name="Basile A."/>
            <person name="Luo G."/>
            <person name="Schluter A."/>
            <person name="Konstantinidis K.T."/>
            <person name="Angelidaki I."/>
        </authorList>
    </citation>
    <scope>NUCLEOTIDE SEQUENCE [LARGE SCALE GENOMIC DNA]</scope>
    <source>
        <strain evidence="1">AS15tlH2ME_198</strain>
    </source>
</reference>
<dbReference type="InterPro" id="IPR001684">
    <property type="entry name" value="Ribosomal_bL27"/>
</dbReference>
<proteinExistence type="predicted"/>
<dbReference type="Proteomes" id="UP000557899">
    <property type="component" value="Unassembled WGS sequence"/>
</dbReference>
<feature type="non-terminal residue" evidence="1">
    <location>
        <position position="1"/>
    </location>
</feature>
<dbReference type="AlphaFoldDB" id="A0A7X6SUZ3"/>
<dbReference type="SUPFAM" id="SSF110324">
    <property type="entry name" value="Ribosomal L27 protein-like"/>
    <property type="match status" value="1"/>
</dbReference>
<evidence type="ECO:0000313" key="2">
    <source>
        <dbReference type="Proteomes" id="UP000557899"/>
    </source>
</evidence>
<name>A0A7X6SUZ3_9CORY</name>
<gene>
    <name evidence="1" type="ORF">GX859_05045</name>
</gene>
<accession>A0A7X6SUZ3</accession>
<dbReference type="GO" id="GO:0006412">
    <property type="term" value="P:translation"/>
    <property type="evidence" value="ECO:0007669"/>
    <property type="project" value="InterPro"/>
</dbReference>
<dbReference type="Gene3D" id="2.40.50.100">
    <property type="match status" value="1"/>
</dbReference>
<dbReference type="GO" id="GO:0003735">
    <property type="term" value="F:structural constituent of ribosome"/>
    <property type="evidence" value="ECO:0007669"/>
    <property type="project" value="InterPro"/>
</dbReference>
<organism evidence="1 2">
    <name type="scientific">Corynebacterium humireducens</name>
    <dbReference type="NCBI Taxonomy" id="1223514"/>
    <lineage>
        <taxon>Bacteria</taxon>
        <taxon>Bacillati</taxon>
        <taxon>Actinomycetota</taxon>
        <taxon>Actinomycetes</taxon>
        <taxon>Mycobacteriales</taxon>
        <taxon>Corynebacteriaceae</taxon>
        <taxon>Corynebacterium</taxon>
    </lineage>
</organism>
<dbReference type="GO" id="GO:0005840">
    <property type="term" value="C:ribosome"/>
    <property type="evidence" value="ECO:0007669"/>
    <property type="project" value="UniProtKB-KW"/>
</dbReference>
<dbReference type="Pfam" id="PF01016">
    <property type="entry name" value="Ribosomal_L27"/>
    <property type="match status" value="1"/>
</dbReference>
<keyword evidence="1" id="KW-0687">Ribonucleoprotein</keyword>
<dbReference type="EMBL" id="JAAZHI010000110">
    <property type="protein sequence ID" value="NLA55653.1"/>
    <property type="molecule type" value="Genomic_DNA"/>
</dbReference>
<sequence>FHPGENVGRGGDDTLFALKAGAVQFGIKRNRRMVNIVENEAVAVDA</sequence>
<comment type="caution">
    <text evidence="1">The sequence shown here is derived from an EMBL/GenBank/DDBJ whole genome shotgun (WGS) entry which is preliminary data.</text>
</comment>
<evidence type="ECO:0000313" key="1">
    <source>
        <dbReference type="EMBL" id="NLA55653.1"/>
    </source>
</evidence>
<protein>
    <submittedName>
        <fullName evidence="1">50S ribosomal protein L27</fullName>
    </submittedName>
</protein>